<dbReference type="Proteomes" id="UP000637757">
    <property type="component" value="Unassembled WGS sequence"/>
</dbReference>
<name>A0A931AYF7_9ENTE</name>
<evidence type="ECO:0000256" key="1">
    <source>
        <dbReference type="SAM" id="Coils"/>
    </source>
</evidence>
<keyword evidence="1" id="KW-0175">Coiled coil</keyword>
<comment type="caution">
    <text evidence="3">The sequence shown here is derived from an EMBL/GenBank/DDBJ whole genome shotgun (WGS) entry which is preliminary data.</text>
</comment>
<proteinExistence type="predicted"/>
<feature type="region of interest" description="Disordered" evidence="2">
    <location>
        <begin position="115"/>
        <end position="138"/>
    </location>
</feature>
<sequence>MTAEKIKANLTVSVDNFYKTEINKLNSIIENRKQTIKNLEEKLQVLNVLPQNYAEHLAISSKITNLKETIYYKISEDKEILAKANKCIETFKNNIMVAKNKEVEPMVIQQKRLQNISQNNPNQERTPNTMSLIYGRDR</sequence>
<protein>
    <submittedName>
        <fullName evidence="3">Uncharacterized protein</fullName>
    </submittedName>
</protein>
<feature type="coiled-coil region" evidence="1">
    <location>
        <begin position="22"/>
        <end position="49"/>
    </location>
</feature>
<dbReference type="AlphaFoldDB" id="A0A931AYF7"/>
<keyword evidence="4" id="KW-1185">Reference proteome</keyword>
<feature type="compositionally biased region" description="Polar residues" evidence="2">
    <location>
        <begin position="115"/>
        <end position="131"/>
    </location>
</feature>
<evidence type="ECO:0000313" key="3">
    <source>
        <dbReference type="EMBL" id="MBF8808039.1"/>
    </source>
</evidence>
<dbReference type="EMBL" id="JADAKE010000016">
    <property type="protein sequence ID" value="MBF8808039.1"/>
    <property type="molecule type" value="Genomic_DNA"/>
</dbReference>
<reference evidence="3" key="1">
    <citation type="submission" date="2020-09" db="EMBL/GenBank/DDBJ databases">
        <title>Genomic insights into the novelty and pathogenicity of a unique biofilm-forming Enterococcus sp. bacteria (Enterococcus lacertideformus) identified in reptiles.</title>
        <authorList>
            <person name="Agius J.E."/>
            <person name="Phalen D.N."/>
            <person name="Rose K."/>
            <person name="Eden J.-S."/>
        </authorList>
    </citation>
    <scope>NUCLEOTIDE SEQUENCE</scope>
    <source>
        <strain evidence="3">PHRS 0518</strain>
    </source>
</reference>
<organism evidence="3 4">
    <name type="scientific">Enterococcus lacertideformus</name>
    <dbReference type="NCBI Taxonomy" id="2771493"/>
    <lineage>
        <taxon>Bacteria</taxon>
        <taxon>Bacillati</taxon>
        <taxon>Bacillota</taxon>
        <taxon>Bacilli</taxon>
        <taxon>Lactobacillales</taxon>
        <taxon>Enterococcaceae</taxon>
        <taxon>Enterococcus</taxon>
    </lineage>
</organism>
<gene>
    <name evidence="3" type="ORF">IC227_06490</name>
</gene>
<accession>A0A931AYF7</accession>
<evidence type="ECO:0000313" key="4">
    <source>
        <dbReference type="Proteomes" id="UP000637757"/>
    </source>
</evidence>
<evidence type="ECO:0000256" key="2">
    <source>
        <dbReference type="SAM" id="MobiDB-lite"/>
    </source>
</evidence>